<gene>
    <name evidence="10" type="primary">kinB</name>
    <name evidence="10" type="ORF">BSF38_10064</name>
</gene>
<evidence type="ECO:0000256" key="3">
    <source>
        <dbReference type="ARBA" id="ARBA00022553"/>
    </source>
</evidence>
<reference evidence="10 11" key="1">
    <citation type="submission" date="2016-12" db="EMBL/GenBank/DDBJ databases">
        <title>Comparative genomics of four Isosphaeraceae planctomycetes: a common pool of plasmids and glycoside hydrolase genes.</title>
        <authorList>
            <person name="Ivanova A."/>
        </authorList>
    </citation>
    <scope>NUCLEOTIDE SEQUENCE [LARGE SCALE GENOMIC DNA]</scope>
    <source>
        <strain evidence="10 11">PX4</strain>
        <plasmid evidence="11">palbo1</plasmid>
    </source>
</reference>
<dbReference type="Gene3D" id="3.40.50.2300">
    <property type="match status" value="1"/>
</dbReference>
<feature type="domain" description="Response regulatory" evidence="9">
    <location>
        <begin position="7"/>
        <end position="124"/>
    </location>
</feature>
<dbReference type="InterPro" id="IPR005467">
    <property type="entry name" value="His_kinase_dom"/>
</dbReference>
<evidence type="ECO:0000259" key="8">
    <source>
        <dbReference type="PROSITE" id="PS50109"/>
    </source>
</evidence>
<evidence type="ECO:0000256" key="5">
    <source>
        <dbReference type="ARBA" id="ARBA00022777"/>
    </source>
</evidence>
<dbReference type="InterPro" id="IPR004358">
    <property type="entry name" value="Sig_transdc_His_kin-like_C"/>
</dbReference>
<evidence type="ECO:0000259" key="9">
    <source>
        <dbReference type="PROSITE" id="PS50110"/>
    </source>
</evidence>
<dbReference type="SUPFAM" id="SSF47384">
    <property type="entry name" value="Homodimeric domain of signal transducing histidine kinase"/>
    <property type="match status" value="1"/>
</dbReference>
<dbReference type="InterPro" id="IPR001789">
    <property type="entry name" value="Sig_transdc_resp-reg_receiver"/>
</dbReference>
<dbReference type="InterPro" id="IPR036890">
    <property type="entry name" value="HATPase_C_sf"/>
</dbReference>
<dbReference type="CDD" id="cd00156">
    <property type="entry name" value="REC"/>
    <property type="match status" value="1"/>
</dbReference>
<dbReference type="InterPro" id="IPR003661">
    <property type="entry name" value="HisK_dim/P_dom"/>
</dbReference>
<dbReference type="SMART" id="SM00388">
    <property type="entry name" value="HisKA"/>
    <property type="match status" value="1"/>
</dbReference>
<dbReference type="PROSITE" id="PS50110">
    <property type="entry name" value="RESPONSE_REGULATORY"/>
    <property type="match status" value="1"/>
</dbReference>
<dbReference type="PANTHER" id="PTHR43547:SF2">
    <property type="entry name" value="HYBRID SIGNAL TRANSDUCTION HISTIDINE KINASE C"/>
    <property type="match status" value="1"/>
</dbReference>
<dbReference type="AlphaFoldDB" id="A0A1U7CZ93"/>
<dbReference type="SUPFAM" id="SSF52172">
    <property type="entry name" value="CheY-like"/>
    <property type="match status" value="1"/>
</dbReference>
<dbReference type="Proteomes" id="UP000186309">
    <property type="component" value="Plasmid PALBO1"/>
</dbReference>
<dbReference type="EC" id="2.7.13.3" evidence="2"/>
<dbReference type="CDD" id="cd00075">
    <property type="entry name" value="HATPase"/>
    <property type="match status" value="1"/>
</dbReference>
<evidence type="ECO:0000256" key="6">
    <source>
        <dbReference type="PROSITE-ProRule" id="PRU00169"/>
    </source>
</evidence>
<evidence type="ECO:0000256" key="4">
    <source>
        <dbReference type="ARBA" id="ARBA00022679"/>
    </source>
</evidence>
<dbReference type="CDD" id="cd00082">
    <property type="entry name" value="HisKA"/>
    <property type="match status" value="1"/>
</dbReference>
<feature type="domain" description="Histidine kinase" evidence="8">
    <location>
        <begin position="179"/>
        <end position="397"/>
    </location>
</feature>
<sequence>MHDRTIRLLLVDDDEDDYVLTRDLLADIPDIRFELDWISDAETALEEMARGRHDLHLIDYSLGRLDGLGLIHAAVARGCTTPMILLTGLGDRTIDIGAMRAGAADFLEKWHLDARLLERSIRYSLQEKEHADDLERRVRERTTELARTNVALEAQIAERIRAEEALRAADRRKDEYLSTLAHELRNPLAPIRNALEIMRLAGNAPATVEASRAMIDRQVKHLVHLIDDLMDVARISRGLIKLKIDAVDVGYVVSTAVESVRPFVNKAGHQLVVVVPEAPMTLMADATRLAQILQNLLHNAAKYTAPGGEIRLSAGREGEDVVFRVKDNGRGVPEDMLEKIFESFTQVSRSGDEVASGLGIGLSLVKTLVELHGGRVDARSDGPGKGSEFTVRIPLTHPDETDDPT</sequence>
<keyword evidence="4 10" id="KW-0808">Transferase</keyword>
<dbReference type="KEGG" id="pbor:BSF38_10064"/>
<dbReference type="RefSeq" id="WP_076351750.1">
    <property type="nucleotide sequence ID" value="NZ_CP019083.1"/>
</dbReference>
<dbReference type="Gene3D" id="1.10.287.130">
    <property type="match status" value="1"/>
</dbReference>
<feature type="region of interest" description="Disordered" evidence="7">
    <location>
        <begin position="377"/>
        <end position="405"/>
    </location>
</feature>
<dbReference type="GO" id="GO:0000155">
    <property type="term" value="F:phosphorelay sensor kinase activity"/>
    <property type="evidence" value="ECO:0007669"/>
    <property type="project" value="InterPro"/>
</dbReference>
<dbReference type="EMBL" id="CP019083">
    <property type="protein sequence ID" value="APW64277.1"/>
    <property type="molecule type" value="Genomic_DNA"/>
</dbReference>
<dbReference type="SUPFAM" id="SSF55874">
    <property type="entry name" value="ATPase domain of HSP90 chaperone/DNA topoisomerase II/histidine kinase"/>
    <property type="match status" value="1"/>
</dbReference>
<dbReference type="Pfam" id="PF00072">
    <property type="entry name" value="Response_reg"/>
    <property type="match status" value="1"/>
</dbReference>
<feature type="modified residue" description="4-aspartylphosphate" evidence="6">
    <location>
        <position position="59"/>
    </location>
</feature>
<dbReference type="InterPro" id="IPR011006">
    <property type="entry name" value="CheY-like_superfamily"/>
</dbReference>
<keyword evidence="3 6" id="KW-0597">Phosphoprotein</keyword>
<keyword evidence="11" id="KW-1185">Reference proteome</keyword>
<dbReference type="InterPro" id="IPR036097">
    <property type="entry name" value="HisK_dim/P_sf"/>
</dbReference>
<evidence type="ECO:0000256" key="7">
    <source>
        <dbReference type="SAM" id="MobiDB-lite"/>
    </source>
</evidence>
<comment type="catalytic activity">
    <reaction evidence="1">
        <text>ATP + protein L-histidine = ADP + protein N-phospho-L-histidine.</text>
        <dbReference type="EC" id="2.7.13.3"/>
    </reaction>
</comment>
<dbReference type="FunFam" id="3.30.565.10:FF:000006">
    <property type="entry name" value="Sensor histidine kinase WalK"/>
    <property type="match status" value="1"/>
</dbReference>
<evidence type="ECO:0000313" key="10">
    <source>
        <dbReference type="EMBL" id="APW64277.1"/>
    </source>
</evidence>
<dbReference type="SMART" id="SM00387">
    <property type="entry name" value="HATPase_c"/>
    <property type="match status" value="1"/>
</dbReference>
<proteinExistence type="predicted"/>
<accession>A0A1U7CZ93</accession>
<keyword evidence="10" id="KW-0614">Plasmid</keyword>
<geneLocation type="plasmid" evidence="11">
    <name>palbo1</name>
</geneLocation>
<dbReference type="Pfam" id="PF02518">
    <property type="entry name" value="HATPase_c"/>
    <property type="match status" value="1"/>
</dbReference>
<evidence type="ECO:0000256" key="1">
    <source>
        <dbReference type="ARBA" id="ARBA00000085"/>
    </source>
</evidence>
<dbReference type="SMART" id="SM00448">
    <property type="entry name" value="REC"/>
    <property type="match status" value="1"/>
</dbReference>
<dbReference type="Pfam" id="PF00512">
    <property type="entry name" value="HisKA"/>
    <property type="match status" value="1"/>
</dbReference>
<organism evidence="10 11">
    <name type="scientific">Paludisphaera borealis</name>
    <dbReference type="NCBI Taxonomy" id="1387353"/>
    <lineage>
        <taxon>Bacteria</taxon>
        <taxon>Pseudomonadati</taxon>
        <taxon>Planctomycetota</taxon>
        <taxon>Planctomycetia</taxon>
        <taxon>Isosphaerales</taxon>
        <taxon>Isosphaeraceae</taxon>
        <taxon>Paludisphaera</taxon>
    </lineage>
</organism>
<dbReference type="PANTHER" id="PTHR43547">
    <property type="entry name" value="TWO-COMPONENT HISTIDINE KINASE"/>
    <property type="match status" value="1"/>
</dbReference>
<keyword evidence="5" id="KW-0418">Kinase</keyword>
<dbReference type="OrthoDB" id="9813394at2"/>
<dbReference type="Gene3D" id="3.30.565.10">
    <property type="entry name" value="Histidine kinase-like ATPase, C-terminal domain"/>
    <property type="match status" value="1"/>
</dbReference>
<protein>
    <recommendedName>
        <fullName evidence="2">histidine kinase</fullName>
        <ecNumber evidence="2">2.7.13.3</ecNumber>
    </recommendedName>
</protein>
<evidence type="ECO:0000256" key="2">
    <source>
        <dbReference type="ARBA" id="ARBA00012438"/>
    </source>
</evidence>
<name>A0A1U7CZ93_9BACT</name>
<evidence type="ECO:0000313" key="11">
    <source>
        <dbReference type="Proteomes" id="UP000186309"/>
    </source>
</evidence>
<dbReference type="PROSITE" id="PS50109">
    <property type="entry name" value="HIS_KIN"/>
    <property type="match status" value="1"/>
</dbReference>
<dbReference type="InterPro" id="IPR003594">
    <property type="entry name" value="HATPase_dom"/>
</dbReference>
<dbReference type="PRINTS" id="PR00344">
    <property type="entry name" value="BCTRLSENSOR"/>
</dbReference>